<organism evidence="9 10">
    <name type="scientific">Rotaria socialis</name>
    <dbReference type="NCBI Taxonomy" id="392032"/>
    <lineage>
        <taxon>Eukaryota</taxon>
        <taxon>Metazoa</taxon>
        <taxon>Spiralia</taxon>
        <taxon>Gnathifera</taxon>
        <taxon>Rotifera</taxon>
        <taxon>Eurotatoria</taxon>
        <taxon>Bdelloidea</taxon>
        <taxon>Philodinida</taxon>
        <taxon>Philodinidae</taxon>
        <taxon>Rotaria</taxon>
    </lineage>
</organism>
<comment type="similarity">
    <text evidence="6">Belongs to the protein kinase superfamily. STE Ser/Thr protein kinase family. MAP kinase kinase subfamily.</text>
</comment>
<dbReference type="PANTHER" id="PTHR48013:SF15">
    <property type="entry name" value="DUAL SPECIFICITY MITOGEN-ACTIVATED PROTEIN KINASE KINASE 4"/>
    <property type="match status" value="1"/>
</dbReference>
<dbReference type="InterPro" id="IPR000719">
    <property type="entry name" value="Prot_kinase_dom"/>
</dbReference>
<dbReference type="Gene3D" id="1.10.510.10">
    <property type="entry name" value="Transferase(Phosphotransferase) domain 1"/>
    <property type="match status" value="1"/>
</dbReference>
<evidence type="ECO:0000313" key="10">
    <source>
        <dbReference type="Proteomes" id="UP000663833"/>
    </source>
</evidence>
<dbReference type="GO" id="GO:0004708">
    <property type="term" value="F:MAP kinase kinase activity"/>
    <property type="evidence" value="ECO:0007669"/>
    <property type="project" value="UniProtKB-EC"/>
</dbReference>
<dbReference type="PANTHER" id="PTHR48013">
    <property type="entry name" value="DUAL SPECIFICITY MITOGEN-ACTIVATED PROTEIN KINASE KINASE 5-RELATED"/>
    <property type="match status" value="1"/>
</dbReference>
<keyword evidence="1" id="KW-0723">Serine/threonine-protein kinase</keyword>
<dbReference type="Gene3D" id="3.30.200.20">
    <property type="entry name" value="Phosphorylase Kinase, domain 1"/>
    <property type="match status" value="1"/>
</dbReference>
<name>A0A818E7K4_9BILA</name>
<evidence type="ECO:0000256" key="1">
    <source>
        <dbReference type="ARBA" id="ARBA00022527"/>
    </source>
</evidence>
<dbReference type="InterPro" id="IPR011009">
    <property type="entry name" value="Kinase-like_dom_sf"/>
</dbReference>
<keyword evidence="4" id="KW-0418">Kinase</keyword>
<evidence type="ECO:0000256" key="3">
    <source>
        <dbReference type="ARBA" id="ARBA00022741"/>
    </source>
</evidence>
<dbReference type="SUPFAM" id="SSF56112">
    <property type="entry name" value="Protein kinase-like (PK-like)"/>
    <property type="match status" value="1"/>
</dbReference>
<evidence type="ECO:0000313" key="9">
    <source>
        <dbReference type="EMBL" id="CAF3445396.1"/>
    </source>
</evidence>
<dbReference type="GO" id="GO:0005524">
    <property type="term" value="F:ATP binding"/>
    <property type="evidence" value="ECO:0007669"/>
    <property type="project" value="UniProtKB-KW"/>
</dbReference>
<dbReference type="FunFam" id="3.30.200.20:FF:000040">
    <property type="entry name" value="Dual specificity mitogen-activated protein kinase kinase"/>
    <property type="match status" value="1"/>
</dbReference>
<dbReference type="EC" id="2.7.12.2" evidence="7"/>
<feature type="domain" description="Protein kinase" evidence="8">
    <location>
        <begin position="395"/>
        <end position="645"/>
    </location>
</feature>
<dbReference type="GO" id="GO:0004674">
    <property type="term" value="F:protein serine/threonine kinase activity"/>
    <property type="evidence" value="ECO:0007669"/>
    <property type="project" value="UniProtKB-KW"/>
</dbReference>
<proteinExistence type="inferred from homology"/>
<evidence type="ECO:0000256" key="6">
    <source>
        <dbReference type="ARBA" id="ARBA00038035"/>
    </source>
</evidence>
<comment type="caution">
    <text evidence="9">The sequence shown here is derived from an EMBL/GenBank/DDBJ whole genome shotgun (WGS) entry which is preliminary data.</text>
</comment>
<dbReference type="SMART" id="SM00220">
    <property type="entry name" value="S_TKc"/>
    <property type="match status" value="1"/>
</dbReference>
<reference evidence="9" key="1">
    <citation type="submission" date="2021-02" db="EMBL/GenBank/DDBJ databases">
        <authorList>
            <person name="Nowell W R."/>
        </authorList>
    </citation>
    <scope>NUCLEOTIDE SEQUENCE</scope>
</reference>
<evidence type="ECO:0000259" key="8">
    <source>
        <dbReference type="PROSITE" id="PS50011"/>
    </source>
</evidence>
<dbReference type="Pfam" id="PF00069">
    <property type="entry name" value="Pkinase"/>
    <property type="match status" value="1"/>
</dbReference>
<accession>A0A818E7K4</accession>
<protein>
    <recommendedName>
        <fullName evidence="7">mitogen-activated protein kinase kinase</fullName>
        <ecNumber evidence="7">2.7.12.2</ecNumber>
    </recommendedName>
</protein>
<sequence>MAKVQPELPLDAVQLSETAIPIESTSLSPPKSPRQLPKHLADFKHYVDSKCCYHSVALDSAELADVQPKAAYRCQMKTLMESRDLDWTKKAASWQHETVLFSETLGRAFEDTKRPGRPVGDIWDDYTFDLPSSDSKSTDERPLPECSYLTRCSDCRGKGLVQCQNYECKGSGKITCTRCYGEGKVRTIDYIEYCNCSSGKINCPDCKGGGKIHCSNCKGYGGFRHSVTLRVKWHTCITTLYYQNSFLPEKRMEKAQRVLYWANTQLPWSQNSSIDNFLLSLREDEAHENINLKANLTKQYREKHMKPTSRGSERMRRLICTIERLDFEEVHYTLDEKYVNKRDSTLGQLFMYFHSPCSFLFSSRSSSSSMKNCNIKYGQLRLSEIELYECTANDLIDRGIIGKGSYGVAHKMEQEKSGTMMAVRVRVYSNQSVEATEILNELNMFMTENNCLHLIQFYGGLLQEGYCDVFMQLMDTSLDHFYKCVYHKLNQFIPENSVAYVAFTILQALDYLKSRWVISLRSVTPWSVLLSRTTIKLIGFDYKLSTGYFSFSKSGNDIELAVEICQGPSLELTIARLSHHCKEFVNTCLNKDENQRPAYEQLFENPFVQQANEVSQAQHFVAYCSNMIDLVDKTTDTFDQYGFRP</sequence>
<dbReference type="Proteomes" id="UP000663833">
    <property type="component" value="Unassembled WGS sequence"/>
</dbReference>
<dbReference type="AlphaFoldDB" id="A0A818E7K4"/>
<evidence type="ECO:0000256" key="5">
    <source>
        <dbReference type="ARBA" id="ARBA00022840"/>
    </source>
</evidence>
<keyword evidence="5" id="KW-0067">ATP-binding</keyword>
<gene>
    <name evidence="9" type="ORF">LUA448_LOCUS21517</name>
</gene>
<evidence type="ECO:0000256" key="7">
    <source>
        <dbReference type="ARBA" id="ARBA00038999"/>
    </source>
</evidence>
<keyword evidence="2" id="KW-0808">Transferase</keyword>
<evidence type="ECO:0000256" key="4">
    <source>
        <dbReference type="ARBA" id="ARBA00022777"/>
    </source>
</evidence>
<keyword evidence="3" id="KW-0547">Nucleotide-binding</keyword>
<evidence type="ECO:0000256" key="2">
    <source>
        <dbReference type="ARBA" id="ARBA00022679"/>
    </source>
</evidence>
<dbReference type="EMBL" id="CAJNYD010002811">
    <property type="protein sequence ID" value="CAF3445396.1"/>
    <property type="molecule type" value="Genomic_DNA"/>
</dbReference>
<dbReference type="PROSITE" id="PS50011">
    <property type="entry name" value="PROTEIN_KINASE_DOM"/>
    <property type="match status" value="1"/>
</dbReference>